<feature type="region of interest" description="Disordered" evidence="1">
    <location>
        <begin position="1"/>
        <end position="55"/>
    </location>
</feature>
<feature type="compositionally biased region" description="Basic and acidic residues" evidence="1">
    <location>
        <begin position="17"/>
        <end position="55"/>
    </location>
</feature>
<evidence type="ECO:0000313" key="3">
    <source>
        <dbReference type="EMBL" id="MZP29585.1"/>
    </source>
</evidence>
<feature type="transmembrane region" description="Helical" evidence="2">
    <location>
        <begin position="62"/>
        <end position="83"/>
    </location>
</feature>
<name>A0A845L3I7_9FIRM</name>
<organism evidence="3 4">
    <name type="scientific">Heliomicrobium undosum</name>
    <dbReference type="NCBI Taxonomy" id="121734"/>
    <lineage>
        <taxon>Bacteria</taxon>
        <taxon>Bacillati</taxon>
        <taxon>Bacillota</taxon>
        <taxon>Clostridia</taxon>
        <taxon>Eubacteriales</taxon>
        <taxon>Heliobacteriaceae</taxon>
        <taxon>Heliomicrobium</taxon>
    </lineage>
</organism>
<dbReference type="AlphaFoldDB" id="A0A845L3I7"/>
<evidence type="ECO:0000256" key="1">
    <source>
        <dbReference type="SAM" id="MobiDB-lite"/>
    </source>
</evidence>
<keyword evidence="4" id="KW-1185">Reference proteome</keyword>
<proteinExistence type="predicted"/>
<sequence>MAQDMHGCAQNGQCDGQGHDQGHGQGYHDSHGHDAHGHDAHGHDAHGHGAAAEKSKPSSWGWVPFSLILSGLLTFILAPVVAYQGVPVSAQQQLQPVQAQTVAEQEVMTAVKDALTNRFKAFMTGDAKLLEKSFGKQGVADALQDEKMVFNEAVKQFKDAKLKGDVKVEVAPYKIDVDGSKAHVLFRYMVTIGNEQPIMSARIWDLNKTKEGWKVVGNSAFVDSPATGKVVKEAKAFLTDLKFNHTQALRGPWDTGNDPLNTVTAKNIKALAGKGGSWEVTNVTLGDLMTMQSVAFSEDANWARVMIQNNETQKKYVLIMAKVPQGKGVMAAEKWAVYGMVTEKEYFAQ</sequence>
<comment type="caution">
    <text evidence="3">The sequence shown here is derived from an EMBL/GenBank/DDBJ whole genome shotgun (WGS) entry which is preliminary data.</text>
</comment>
<evidence type="ECO:0000313" key="4">
    <source>
        <dbReference type="Proteomes" id="UP000463470"/>
    </source>
</evidence>
<dbReference type="EMBL" id="WXEY01000006">
    <property type="protein sequence ID" value="MZP29585.1"/>
    <property type="molecule type" value="Genomic_DNA"/>
</dbReference>
<accession>A0A845L3I7</accession>
<keyword evidence="2" id="KW-1133">Transmembrane helix</keyword>
<keyword evidence="2" id="KW-0472">Membrane</keyword>
<dbReference type="Proteomes" id="UP000463470">
    <property type="component" value="Unassembled WGS sequence"/>
</dbReference>
<reference evidence="3 4" key="1">
    <citation type="submission" date="2020-01" db="EMBL/GenBank/DDBJ databases">
        <title>Whole-genome sequence of Heliobacterium undosum DSM 13378.</title>
        <authorList>
            <person name="Kyndt J.A."/>
            <person name="Meyer T.E."/>
        </authorList>
    </citation>
    <scope>NUCLEOTIDE SEQUENCE [LARGE SCALE GENOMIC DNA]</scope>
    <source>
        <strain evidence="3 4">DSM 13378</strain>
    </source>
</reference>
<dbReference type="RefSeq" id="WP_170294151.1">
    <property type="nucleotide sequence ID" value="NZ_WXEY01000006.1"/>
</dbReference>
<keyword evidence="2" id="KW-0812">Transmembrane</keyword>
<evidence type="ECO:0000256" key="2">
    <source>
        <dbReference type="SAM" id="Phobius"/>
    </source>
</evidence>
<gene>
    <name evidence="3" type="ORF">GTO91_07685</name>
</gene>
<dbReference type="SUPFAM" id="SSF54427">
    <property type="entry name" value="NTF2-like"/>
    <property type="match status" value="1"/>
</dbReference>
<protein>
    <submittedName>
        <fullName evidence="3">Uncharacterized protein</fullName>
    </submittedName>
</protein>
<dbReference type="InterPro" id="IPR032710">
    <property type="entry name" value="NTF2-like_dom_sf"/>
</dbReference>
<dbReference type="Gene3D" id="3.10.450.50">
    <property type="match status" value="1"/>
</dbReference>